<dbReference type="RefSeq" id="XP_027202686.1">
    <property type="nucleotide sequence ID" value="XM_027346885.1"/>
</dbReference>
<evidence type="ECO:0000256" key="9">
    <source>
        <dbReference type="ARBA" id="ARBA00023242"/>
    </source>
</evidence>
<gene>
    <name evidence="12" type="primary">LOC113796583</name>
</gene>
<protein>
    <recommendedName>
        <fullName evidence="4">Phosphorylated adapter RNA export protein</fullName>
    </recommendedName>
    <alternativeName>
        <fullName evidence="10">RNA U small nuclear RNA export adapter protein</fullName>
    </alternativeName>
</protein>
<dbReference type="GO" id="GO:0003723">
    <property type="term" value="F:RNA binding"/>
    <property type="evidence" value="ECO:0007669"/>
    <property type="project" value="UniProtKB-KW"/>
</dbReference>
<evidence type="ECO:0000256" key="8">
    <source>
        <dbReference type="ARBA" id="ARBA00022927"/>
    </source>
</evidence>
<sequence length="297" mass="34666">MNSFRLDDNMMNTQRPPFRFEPPGSSSSDDSDCDDNKVGSGRCHLLAKIDDENNLDDKISKNDLNPFTQPSPKLAIIDHKQSNIKNKFSIWSEILLEQQLTETMDETLQIKDRRSAARRRKRMRLQQKAQEQQQQSNDDAENYFQWTQKDFEKKFGKKNSNEQKPKRIRKPGVVGEIAYKLKEARTDIIKNIVDVLGEQRARQLTAEVLDIVDVGGIMIENQQRKRSPGGTLFYLIKNDSTITDEQRKLIFGNREIRERNRQVKKLKHKRKQSVGGNKNNNSKNVVNKRKKNKKRKK</sequence>
<evidence type="ECO:0000256" key="3">
    <source>
        <dbReference type="ARBA" id="ARBA00006094"/>
    </source>
</evidence>
<keyword evidence="6" id="KW-0963">Cytoplasm</keyword>
<name>A0A6P6YCN8_DERPT</name>
<dbReference type="InterPro" id="IPR019385">
    <property type="entry name" value="PHAX_RNA-binding_domain"/>
</dbReference>
<dbReference type="GO" id="GO:0005634">
    <property type="term" value="C:nucleus"/>
    <property type="evidence" value="ECO:0007669"/>
    <property type="project" value="UniProtKB-SubCell"/>
</dbReference>
<dbReference type="GO" id="GO:0005737">
    <property type="term" value="C:cytoplasm"/>
    <property type="evidence" value="ECO:0007669"/>
    <property type="project" value="UniProtKB-SubCell"/>
</dbReference>
<evidence type="ECO:0000256" key="6">
    <source>
        <dbReference type="ARBA" id="ARBA00022490"/>
    </source>
</evidence>
<keyword evidence="9" id="KW-0539">Nucleus</keyword>
<dbReference type="Proteomes" id="UP000515146">
    <property type="component" value="Unplaced"/>
</dbReference>
<accession>A0A6P6YCN8</accession>
<keyword evidence="7" id="KW-0694">RNA-binding</keyword>
<dbReference type="InterPro" id="IPR039047">
    <property type="entry name" value="PHAX"/>
</dbReference>
<dbReference type="Gene3D" id="1.10.10.1440">
    <property type="entry name" value="PHAX RNA-binding domain"/>
    <property type="match status" value="1"/>
</dbReference>
<evidence type="ECO:0000313" key="12">
    <source>
        <dbReference type="RefSeq" id="XP_027202686.1"/>
    </source>
</evidence>
<dbReference type="InParanoid" id="A0A6P6YCN8"/>
<comment type="similarity">
    <text evidence="3">Belongs to the PHAX family.</text>
</comment>
<dbReference type="InterPro" id="IPR038092">
    <property type="entry name" value="PHAX_RNA-binding_sf"/>
</dbReference>
<dbReference type="PANTHER" id="PTHR13135:SF0">
    <property type="entry name" value="PHOSPHORYLATED ADAPTER RNA EXPORT PROTEIN"/>
    <property type="match status" value="1"/>
</dbReference>
<dbReference type="GO" id="GO:0006408">
    <property type="term" value="P:snRNA export from nucleus"/>
    <property type="evidence" value="ECO:0007669"/>
    <property type="project" value="InterPro"/>
</dbReference>
<evidence type="ECO:0000256" key="7">
    <source>
        <dbReference type="ARBA" id="ARBA00022884"/>
    </source>
</evidence>
<evidence type="ECO:0000256" key="1">
    <source>
        <dbReference type="ARBA" id="ARBA00004123"/>
    </source>
</evidence>
<dbReference type="Pfam" id="PF10258">
    <property type="entry name" value="PHAX_RNA-bd"/>
    <property type="match status" value="1"/>
</dbReference>
<keyword evidence="11" id="KW-1185">Reference proteome</keyword>
<evidence type="ECO:0000256" key="2">
    <source>
        <dbReference type="ARBA" id="ARBA00004496"/>
    </source>
</evidence>
<organism evidence="11 12">
    <name type="scientific">Dermatophagoides pteronyssinus</name>
    <name type="common">European house dust mite</name>
    <dbReference type="NCBI Taxonomy" id="6956"/>
    <lineage>
        <taxon>Eukaryota</taxon>
        <taxon>Metazoa</taxon>
        <taxon>Ecdysozoa</taxon>
        <taxon>Arthropoda</taxon>
        <taxon>Chelicerata</taxon>
        <taxon>Arachnida</taxon>
        <taxon>Acari</taxon>
        <taxon>Acariformes</taxon>
        <taxon>Sarcoptiformes</taxon>
        <taxon>Astigmata</taxon>
        <taxon>Psoroptidia</taxon>
        <taxon>Analgoidea</taxon>
        <taxon>Pyroglyphidae</taxon>
        <taxon>Dermatophagoidinae</taxon>
        <taxon>Dermatophagoides</taxon>
    </lineage>
</organism>
<proteinExistence type="inferred from homology"/>
<keyword evidence="5" id="KW-0813">Transport</keyword>
<reference evidence="12" key="1">
    <citation type="submission" date="2025-08" db="UniProtKB">
        <authorList>
            <consortium name="RefSeq"/>
        </authorList>
    </citation>
    <scope>IDENTIFICATION</scope>
    <source>
        <strain evidence="12">Airmid</strain>
    </source>
</reference>
<keyword evidence="8" id="KW-0653">Protein transport</keyword>
<dbReference type="KEGG" id="dpte:113796583"/>
<comment type="subcellular location">
    <subcellularLocation>
        <location evidence="2">Cytoplasm</location>
    </subcellularLocation>
    <subcellularLocation>
        <location evidence="1">Nucleus</location>
    </subcellularLocation>
</comment>
<evidence type="ECO:0000313" key="11">
    <source>
        <dbReference type="Proteomes" id="UP000515146"/>
    </source>
</evidence>
<dbReference type="OrthoDB" id="20573at2759"/>
<evidence type="ECO:0000256" key="4">
    <source>
        <dbReference type="ARBA" id="ARBA00016856"/>
    </source>
</evidence>
<dbReference type="PANTHER" id="PTHR13135">
    <property type="entry name" value="CYTOSOLIC RESINIFERATOXIN BINDING PROTEIN RBP-26"/>
    <property type="match status" value="1"/>
</dbReference>
<dbReference type="OMA" id="KNEACIT"/>
<dbReference type="AlphaFoldDB" id="A0A6P6YCN8"/>
<dbReference type="GO" id="GO:0015031">
    <property type="term" value="P:protein transport"/>
    <property type="evidence" value="ECO:0007669"/>
    <property type="project" value="UniProtKB-KW"/>
</dbReference>
<evidence type="ECO:0000256" key="5">
    <source>
        <dbReference type="ARBA" id="ARBA00022448"/>
    </source>
</evidence>
<evidence type="ECO:0000256" key="10">
    <source>
        <dbReference type="ARBA" id="ARBA00030834"/>
    </source>
</evidence>
<dbReference type="CTD" id="51808"/>